<gene>
    <name evidence="6" type="ORF">FZC79_11070</name>
</gene>
<feature type="active site" description="Proton donor" evidence="4">
    <location>
        <position position="120"/>
    </location>
</feature>
<dbReference type="SMART" id="SM00226">
    <property type="entry name" value="LMWPc"/>
    <property type="match status" value="1"/>
</dbReference>
<dbReference type="InterPro" id="IPR050438">
    <property type="entry name" value="LMW_PTPase"/>
</dbReference>
<dbReference type="InterPro" id="IPR023485">
    <property type="entry name" value="Ptyr_pPase"/>
</dbReference>
<dbReference type="PANTHER" id="PTHR11717:SF31">
    <property type="entry name" value="LOW MOLECULAR WEIGHT PROTEIN-TYROSINE-PHOSPHATASE ETP-RELATED"/>
    <property type="match status" value="1"/>
</dbReference>
<dbReference type="GO" id="GO:0004725">
    <property type="term" value="F:protein tyrosine phosphatase activity"/>
    <property type="evidence" value="ECO:0007669"/>
    <property type="project" value="InterPro"/>
</dbReference>
<accession>A0A5D4KD12</accession>
<dbReference type="AlphaFoldDB" id="A0A5D4KD12"/>
<dbReference type="Gene3D" id="3.40.50.2300">
    <property type="match status" value="1"/>
</dbReference>
<keyword evidence="2" id="KW-0378">Hydrolase</keyword>
<dbReference type="CDD" id="cd16344">
    <property type="entry name" value="LMWPAP"/>
    <property type="match status" value="1"/>
</dbReference>
<dbReference type="Pfam" id="PF01451">
    <property type="entry name" value="LMWPc"/>
    <property type="match status" value="1"/>
</dbReference>
<comment type="caution">
    <text evidence="6">The sequence shown here is derived from an EMBL/GenBank/DDBJ whole genome shotgun (WGS) entry which is preliminary data.</text>
</comment>
<dbReference type="PRINTS" id="PR00719">
    <property type="entry name" value="LMWPTPASE"/>
</dbReference>
<feature type="domain" description="Phosphotyrosine protein phosphatase I" evidence="5">
    <location>
        <begin position="4"/>
        <end position="146"/>
    </location>
</feature>
<dbReference type="Proteomes" id="UP000323317">
    <property type="component" value="Unassembled WGS sequence"/>
</dbReference>
<dbReference type="InterPro" id="IPR036196">
    <property type="entry name" value="Ptyr_pPase_sf"/>
</dbReference>
<evidence type="ECO:0000256" key="4">
    <source>
        <dbReference type="PIRSR" id="PIRSR617867-1"/>
    </source>
</evidence>
<evidence type="ECO:0000313" key="6">
    <source>
        <dbReference type="EMBL" id="TYR75297.1"/>
    </source>
</evidence>
<evidence type="ECO:0000256" key="1">
    <source>
        <dbReference type="ARBA" id="ARBA00011063"/>
    </source>
</evidence>
<evidence type="ECO:0000256" key="3">
    <source>
        <dbReference type="ARBA" id="ARBA00022912"/>
    </source>
</evidence>
<dbReference type="PANTHER" id="PTHR11717">
    <property type="entry name" value="LOW MOLECULAR WEIGHT PROTEIN TYROSINE PHOSPHATASE"/>
    <property type="match status" value="1"/>
</dbReference>
<evidence type="ECO:0000313" key="7">
    <source>
        <dbReference type="Proteomes" id="UP000323317"/>
    </source>
</evidence>
<evidence type="ECO:0000259" key="5">
    <source>
        <dbReference type="SMART" id="SM00226"/>
    </source>
</evidence>
<name>A0A5D4KD12_9BACI</name>
<proteinExistence type="inferred from homology"/>
<dbReference type="InterPro" id="IPR017867">
    <property type="entry name" value="Tyr_phospatase_low_mol_wt"/>
</dbReference>
<feature type="active site" evidence="4">
    <location>
        <position position="16"/>
    </location>
</feature>
<dbReference type="EMBL" id="VTEH01000007">
    <property type="protein sequence ID" value="TYR75297.1"/>
    <property type="molecule type" value="Genomic_DNA"/>
</dbReference>
<reference evidence="6 7" key="1">
    <citation type="submission" date="2019-08" db="EMBL/GenBank/DDBJ databases">
        <title>Bacillus genomes from the desert of Cuatro Cienegas, Coahuila.</title>
        <authorList>
            <person name="Olmedo-Alvarez G."/>
        </authorList>
    </citation>
    <scope>NUCLEOTIDE SEQUENCE [LARGE SCALE GENOMIC DNA]</scope>
    <source>
        <strain evidence="6 7">CH40_1T</strain>
    </source>
</reference>
<evidence type="ECO:0000256" key="2">
    <source>
        <dbReference type="ARBA" id="ARBA00022801"/>
    </source>
</evidence>
<dbReference type="SUPFAM" id="SSF52788">
    <property type="entry name" value="Phosphotyrosine protein phosphatases I"/>
    <property type="match status" value="1"/>
</dbReference>
<organism evidence="6 7">
    <name type="scientific">Rossellomorea vietnamensis</name>
    <dbReference type="NCBI Taxonomy" id="218284"/>
    <lineage>
        <taxon>Bacteria</taxon>
        <taxon>Bacillati</taxon>
        <taxon>Bacillota</taxon>
        <taxon>Bacilli</taxon>
        <taxon>Bacillales</taxon>
        <taxon>Bacillaceae</taxon>
        <taxon>Rossellomorea</taxon>
    </lineage>
</organism>
<comment type="similarity">
    <text evidence="1">Belongs to the low molecular weight phosphotyrosine protein phosphatase family.</text>
</comment>
<feature type="active site" description="Nucleophile" evidence="4">
    <location>
        <position position="10"/>
    </location>
</feature>
<keyword evidence="3" id="KW-0904">Protein phosphatase</keyword>
<sequence>MVRMNILFVCTGNTCRSPMAEALLRLKGKDGFHVKSAGVFAADGQKASFQTQEVLKENDIIHEHQSSSLTPEHIQWADYIFTMTEGHKQKIAAMHPQAADKMFTLKEFITESAVDRDVSDPFGRSVEVYRTTYKELDALIDRLIEKLKKS</sequence>
<protein>
    <submittedName>
        <fullName evidence="6">Low molecular weight protein arginine phosphatase</fullName>
    </submittedName>
</protein>